<dbReference type="Proteomes" id="UP000184699">
    <property type="component" value="Unassembled WGS sequence"/>
</dbReference>
<dbReference type="OrthoDB" id="3824806at2"/>
<organism evidence="1 2">
    <name type="scientific">Agromyces cerinus subsp. cerinus</name>
    <dbReference type="NCBI Taxonomy" id="232089"/>
    <lineage>
        <taxon>Bacteria</taxon>
        <taxon>Bacillati</taxon>
        <taxon>Actinomycetota</taxon>
        <taxon>Actinomycetes</taxon>
        <taxon>Micrococcales</taxon>
        <taxon>Microbacteriaceae</taxon>
        <taxon>Agromyces</taxon>
    </lineage>
</organism>
<proteinExistence type="predicted"/>
<dbReference type="AlphaFoldDB" id="A0A1N6DQI4"/>
<accession>A0A1N6DQI4</accession>
<gene>
    <name evidence="1" type="ORF">SAMN05443544_0587</name>
</gene>
<dbReference type="EMBL" id="FSRJ01000001">
    <property type="protein sequence ID" value="SIN72923.1"/>
    <property type="molecule type" value="Genomic_DNA"/>
</dbReference>
<dbReference type="RefSeq" id="WP_143231395.1">
    <property type="nucleotide sequence ID" value="NZ_FSRJ01000001.1"/>
</dbReference>
<name>A0A1N6DQI4_9MICO</name>
<keyword evidence="2" id="KW-1185">Reference proteome</keyword>
<protein>
    <submittedName>
        <fullName evidence="1">Uncharacterized protein</fullName>
    </submittedName>
</protein>
<evidence type="ECO:0000313" key="2">
    <source>
        <dbReference type="Proteomes" id="UP000184699"/>
    </source>
</evidence>
<dbReference type="STRING" id="232089.SAMN05443544_0587"/>
<reference evidence="2" key="1">
    <citation type="submission" date="2016-11" db="EMBL/GenBank/DDBJ databases">
        <authorList>
            <person name="Varghese N."/>
            <person name="Submissions S."/>
        </authorList>
    </citation>
    <scope>NUCLEOTIDE SEQUENCE [LARGE SCALE GENOMIC DNA]</scope>
    <source>
        <strain evidence="2">DSM 8595</strain>
    </source>
</reference>
<evidence type="ECO:0000313" key="1">
    <source>
        <dbReference type="EMBL" id="SIN72923.1"/>
    </source>
</evidence>
<sequence>MPVSYTPNSEWEAPVIIGGTPATPARMNTIEEGLKTVSDAFDALEAGDTTIGAATPADGDVLTYDTVTGWGSAAPTGGGGGTSDLDDLTDVDVSTVPPTDGQSLVFDTADNLWKPATVSGGGGGATTLDGLTDVTVTSVAANDYLRYDSGTSQWVNVAGVPASHITSGTVATARLGSGTASSSTYLRGDQTYAALPASSDTAQGIVELATTAEATTGTDTARAVTAAGVKAVMDAHVALSDPHTQYLKETDAANYRDVVFSQGGTLATGAGQFRLYNRSGVTRTIQTVTAAVGTQPTGAAILVDVNISGTTIFTTQSNRPTIAVSTNEDQSGTPDVTAWTSGSYLTIDIDQIGSTVAGANLVVTVVYS</sequence>